<protein>
    <submittedName>
        <fullName evidence="5">Diguanylate cyclase</fullName>
        <ecNumber evidence="5">2.7.7.65</ecNumber>
    </submittedName>
</protein>
<dbReference type="RefSeq" id="WP_248955804.1">
    <property type="nucleotide sequence ID" value="NZ_JAKIKU010000005.1"/>
</dbReference>
<dbReference type="Gene3D" id="6.10.340.10">
    <property type="match status" value="1"/>
</dbReference>
<dbReference type="InterPro" id="IPR029787">
    <property type="entry name" value="Nucleotide_cyclase"/>
</dbReference>
<dbReference type="PANTHER" id="PTHR46663:SF2">
    <property type="entry name" value="GGDEF DOMAIN-CONTAINING PROTEIN"/>
    <property type="match status" value="1"/>
</dbReference>
<organism evidence="5 6">
    <name type="scientific">Shewanella electrodiphila</name>
    <dbReference type="NCBI Taxonomy" id="934143"/>
    <lineage>
        <taxon>Bacteria</taxon>
        <taxon>Pseudomonadati</taxon>
        <taxon>Pseudomonadota</taxon>
        <taxon>Gammaproteobacteria</taxon>
        <taxon>Alteromonadales</taxon>
        <taxon>Shewanellaceae</taxon>
        <taxon>Shewanella</taxon>
    </lineage>
</organism>
<keyword evidence="5" id="KW-0548">Nucleotidyltransferase</keyword>
<evidence type="ECO:0000259" key="3">
    <source>
        <dbReference type="PROSITE" id="PS50885"/>
    </source>
</evidence>
<dbReference type="PANTHER" id="PTHR46663">
    <property type="entry name" value="DIGUANYLATE CYCLASE DGCT-RELATED"/>
    <property type="match status" value="1"/>
</dbReference>
<dbReference type="EMBL" id="JAKIKU010000005">
    <property type="protein sequence ID" value="MCL1045979.1"/>
    <property type="molecule type" value="Genomic_DNA"/>
</dbReference>
<keyword evidence="2" id="KW-1133">Transmembrane helix</keyword>
<evidence type="ECO:0000313" key="5">
    <source>
        <dbReference type="EMBL" id="MCL1045979.1"/>
    </source>
</evidence>
<dbReference type="PROSITE" id="PS50887">
    <property type="entry name" value="GGDEF"/>
    <property type="match status" value="1"/>
</dbReference>
<keyword evidence="2" id="KW-0472">Membrane</keyword>
<comment type="caution">
    <text evidence="5">The sequence shown here is derived from an EMBL/GenBank/DDBJ whole genome shotgun (WGS) entry which is preliminary data.</text>
</comment>
<feature type="coiled-coil region" evidence="1">
    <location>
        <begin position="231"/>
        <end position="272"/>
    </location>
</feature>
<name>A0ABT0KQB9_9GAMM</name>
<dbReference type="NCBIfam" id="TIGR00254">
    <property type="entry name" value="GGDEF"/>
    <property type="match status" value="1"/>
</dbReference>
<dbReference type="InterPro" id="IPR052163">
    <property type="entry name" value="DGC-Regulatory_Protein"/>
</dbReference>
<dbReference type="CDD" id="cd01949">
    <property type="entry name" value="GGDEF"/>
    <property type="match status" value="1"/>
</dbReference>
<accession>A0ABT0KQB9</accession>
<dbReference type="Gene3D" id="3.30.70.270">
    <property type="match status" value="1"/>
</dbReference>
<dbReference type="GO" id="GO:0052621">
    <property type="term" value="F:diguanylate cyclase activity"/>
    <property type="evidence" value="ECO:0007669"/>
    <property type="project" value="UniProtKB-EC"/>
</dbReference>
<feature type="domain" description="GGDEF" evidence="4">
    <location>
        <begin position="300"/>
        <end position="440"/>
    </location>
</feature>
<keyword evidence="1" id="KW-0175">Coiled coil</keyword>
<evidence type="ECO:0000313" key="6">
    <source>
        <dbReference type="Proteomes" id="UP001202134"/>
    </source>
</evidence>
<evidence type="ECO:0000256" key="2">
    <source>
        <dbReference type="SAM" id="Phobius"/>
    </source>
</evidence>
<feature type="transmembrane region" description="Helical" evidence="2">
    <location>
        <begin position="166"/>
        <end position="189"/>
    </location>
</feature>
<dbReference type="PROSITE" id="PS50885">
    <property type="entry name" value="HAMP"/>
    <property type="match status" value="1"/>
</dbReference>
<dbReference type="Proteomes" id="UP001202134">
    <property type="component" value="Unassembled WGS sequence"/>
</dbReference>
<keyword evidence="5" id="KW-0808">Transferase</keyword>
<gene>
    <name evidence="5" type="ORF">L2737_11645</name>
</gene>
<evidence type="ECO:0000259" key="4">
    <source>
        <dbReference type="PROSITE" id="PS50887"/>
    </source>
</evidence>
<dbReference type="EC" id="2.7.7.65" evidence="5"/>
<dbReference type="InterPro" id="IPR003660">
    <property type="entry name" value="HAMP_dom"/>
</dbReference>
<sequence>MVKSINGKLIILLCISFIFTLLLSFSFLKIHSAQHKTTETLRYFSDLQENIDALRSQLWLFSQRQDQASLQQVVLSHESLSQLLITQNIYTQSVFNLQKLTDDMGSLLTQEQALSSQSSTSENSHVTQAQQLLRYRYNILIENMSEEVAYLNQTTLDSNQIAITSVMLYSSLGLILAAIIVLAMNFSIYQRFKIGFNRMKLGIHALSKGEINHKIHAKNLDEEFRLLASFFNQMTKKLETTMVSKQELEQEVNRQTSELEKQKQQLLVLSEKDHLTGLMNRRALERALDNVINDAHISGSKVALFFLDIDNFKIINDSIGHDAGDTVLQQVAQRLQECTRKADIVGRLGGDEFLVCLGTIEDFDQIGHKAQSILDSVSQPIEFNGNKLSITTSMGVSYFPFQARSRDSLIKRADQYMYKAKQFKGSCCYDGQEVLAQSNIKAHG</sequence>
<feature type="domain" description="HAMP" evidence="3">
    <location>
        <begin position="197"/>
        <end position="243"/>
    </location>
</feature>
<evidence type="ECO:0000256" key="1">
    <source>
        <dbReference type="SAM" id="Coils"/>
    </source>
</evidence>
<proteinExistence type="predicted"/>
<dbReference type="SUPFAM" id="SSF55073">
    <property type="entry name" value="Nucleotide cyclase"/>
    <property type="match status" value="1"/>
</dbReference>
<keyword evidence="6" id="KW-1185">Reference proteome</keyword>
<keyword evidence="2" id="KW-0812">Transmembrane</keyword>
<dbReference type="InterPro" id="IPR043128">
    <property type="entry name" value="Rev_trsase/Diguanyl_cyclase"/>
</dbReference>
<reference evidence="5 6" key="1">
    <citation type="submission" date="2022-01" db="EMBL/GenBank/DDBJ databases">
        <title>Whole genome-based taxonomy of the Shewanellaceae.</title>
        <authorList>
            <person name="Martin-Rodriguez A.J."/>
        </authorList>
    </citation>
    <scope>NUCLEOTIDE SEQUENCE [LARGE SCALE GENOMIC DNA]</scope>
    <source>
        <strain evidence="5 6">DSM 24955</strain>
    </source>
</reference>
<dbReference type="InterPro" id="IPR000160">
    <property type="entry name" value="GGDEF_dom"/>
</dbReference>
<dbReference type="SMART" id="SM00267">
    <property type="entry name" value="GGDEF"/>
    <property type="match status" value="1"/>
</dbReference>
<dbReference type="Pfam" id="PF00990">
    <property type="entry name" value="GGDEF"/>
    <property type="match status" value="1"/>
</dbReference>